<feature type="region of interest" description="Disordered" evidence="1">
    <location>
        <begin position="426"/>
        <end position="454"/>
    </location>
</feature>
<dbReference type="PANTHER" id="PTHR14030">
    <property type="entry name" value="MITOTIC CHECKPOINT SERINE/THREONINE-PROTEIN KINASE BUB1"/>
    <property type="match status" value="1"/>
</dbReference>
<dbReference type="PANTHER" id="PTHR14030:SF4">
    <property type="entry name" value="BUB1 KINASE, ISOFORM A-RELATED"/>
    <property type="match status" value="1"/>
</dbReference>
<dbReference type="InterPro" id="IPR013212">
    <property type="entry name" value="Mad3/Bub1_I"/>
</dbReference>
<dbReference type="SMART" id="SM00777">
    <property type="entry name" value="Mad3_BUB1_I"/>
    <property type="match status" value="1"/>
</dbReference>
<dbReference type="GO" id="GO:0004672">
    <property type="term" value="F:protein kinase activity"/>
    <property type="evidence" value="ECO:0007669"/>
    <property type="project" value="TreeGrafter"/>
</dbReference>
<evidence type="ECO:0000256" key="1">
    <source>
        <dbReference type="SAM" id="MobiDB-lite"/>
    </source>
</evidence>
<reference evidence="3" key="1">
    <citation type="submission" date="2020-12" db="EMBL/GenBank/DDBJ databases">
        <title>Metabolic potential, ecology and presence of endohyphal bacteria is reflected in genomic diversity of Mucoromycotina.</title>
        <authorList>
            <person name="Muszewska A."/>
            <person name="Okrasinska A."/>
            <person name="Steczkiewicz K."/>
            <person name="Drgas O."/>
            <person name="Orlowska M."/>
            <person name="Perlinska-Lenart U."/>
            <person name="Aleksandrzak-Piekarczyk T."/>
            <person name="Szatraj K."/>
            <person name="Zielenkiewicz U."/>
            <person name="Pilsyk S."/>
            <person name="Malc E."/>
            <person name="Mieczkowski P."/>
            <person name="Kruszewska J.S."/>
            <person name="Biernat P."/>
            <person name="Pawlowska J."/>
        </authorList>
    </citation>
    <scope>NUCLEOTIDE SEQUENCE</scope>
    <source>
        <strain evidence="3">CBS 226.32</strain>
    </source>
</reference>
<dbReference type="PROSITE" id="PS51489">
    <property type="entry name" value="BUB1_N"/>
    <property type="match status" value="1"/>
</dbReference>
<dbReference type="InterPro" id="IPR015661">
    <property type="entry name" value="Bub1/Mad3"/>
</dbReference>
<feature type="compositionally biased region" description="Basic and acidic residues" evidence="1">
    <location>
        <begin position="526"/>
        <end position="535"/>
    </location>
</feature>
<feature type="region of interest" description="Disordered" evidence="1">
    <location>
        <begin position="516"/>
        <end position="535"/>
    </location>
</feature>
<dbReference type="EMBL" id="JAEPRC010000112">
    <property type="protein sequence ID" value="KAG2208422.1"/>
    <property type="molecule type" value="Genomic_DNA"/>
</dbReference>
<dbReference type="GO" id="GO:0032991">
    <property type="term" value="C:protein-containing complex"/>
    <property type="evidence" value="ECO:0007669"/>
    <property type="project" value="UniProtKB-ARBA"/>
</dbReference>
<dbReference type="Proteomes" id="UP000650833">
    <property type="component" value="Unassembled WGS sequence"/>
</dbReference>
<evidence type="ECO:0000313" key="4">
    <source>
        <dbReference type="Proteomes" id="UP000650833"/>
    </source>
</evidence>
<gene>
    <name evidence="3" type="ORF">INT46_009623</name>
</gene>
<accession>A0A8H7RDU2</accession>
<keyword evidence="4" id="KW-1185">Reference proteome</keyword>
<dbReference type="GO" id="GO:0051754">
    <property type="term" value="P:meiotic sister chromatid cohesion, centromeric"/>
    <property type="evidence" value="ECO:0007669"/>
    <property type="project" value="TreeGrafter"/>
</dbReference>
<comment type="caution">
    <text evidence="3">The sequence shown here is derived from an EMBL/GenBank/DDBJ whole genome shotgun (WGS) entry which is preliminary data.</text>
</comment>
<dbReference type="AlphaFoldDB" id="A0A8H7RDU2"/>
<proteinExistence type="predicted"/>
<protein>
    <recommendedName>
        <fullName evidence="2">BUB1 N-terminal domain-containing protein</fullName>
    </recommendedName>
</protein>
<name>A0A8H7RDU2_9FUNG</name>
<dbReference type="Gene3D" id="1.25.40.430">
    <property type="match status" value="1"/>
</dbReference>
<dbReference type="GO" id="GO:0005634">
    <property type="term" value="C:nucleus"/>
    <property type="evidence" value="ECO:0007669"/>
    <property type="project" value="TreeGrafter"/>
</dbReference>
<dbReference type="Pfam" id="PF08311">
    <property type="entry name" value="Mad3_BUB1_I"/>
    <property type="match status" value="1"/>
</dbReference>
<evidence type="ECO:0000313" key="3">
    <source>
        <dbReference type="EMBL" id="KAG2208422.1"/>
    </source>
</evidence>
<organism evidence="3 4">
    <name type="scientific">Mucor plumbeus</name>
    <dbReference type="NCBI Taxonomy" id="97098"/>
    <lineage>
        <taxon>Eukaryota</taxon>
        <taxon>Fungi</taxon>
        <taxon>Fungi incertae sedis</taxon>
        <taxon>Mucoromycota</taxon>
        <taxon>Mucoromycotina</taxon>
        <taxon>Mucoromycetes</taxon>
        <taxon>Mucorales</taxon>
        <taxon>Mucorineae</taxon>
        <taxon>Mucoraceae</taxon>
        <taxon>Mucor</taxon>
    </lineage>
</organism>
<dbReference type="OrthoDB" id="248495at2759"/>
<dbReference type="FunFam" id="1.25.40.430:FF:000003">
    <property type="entry name" value="Checkpoint serine/threonine-protein kinase BUB1"/>
    <property type="match status" value="1"/>
</dbReference>
<dbReference type="GO" id="GO:0007094">
    <property type="term" value="P:mitotic spindle assembly checkpoint signaling"/>
    <property type="evidence" value="ECO:0007669"/>
    <property type="project" value="InterPro"/>
</dbReference>
<feature type="domain" description="BUB1 N-terminal" evidence="2">
    <location>
        <begin position="71"/>
        <end position="233"/>
    </location>
</feature>
<evidence type="ECO:0000259" key="2">
    <source>
        <dbReference type="PROSITE" id="PS51489"/>
    </source>
</evidence>
<sequence length="608" mass="69538">MESTSTPTTHNLIDEEERKRLIDSIPKVGDIDSCKENIQPFRKGRSVSALSTLLVSSSDRETTLQSGHEHFKEQLDNIDEQDDPLQSYINYIEWTIQMYPQGPKGESNLLWLLQDATDEFKDDPRYKSDPRYLKIWLEYAKHSEYQKNVYLYLIENDIGQTLALFYEDYAAYFERLNKVDEATEVFKLGISKKAVPLKRLERNYDLFKTRVQERQQRGLLRKQQMEAKKQTESLRATGQRTMLGQKFDSHSRVSVSANVHAGLEARFGGNVGFGSSSSFSRSFGNSESPSFSNAATNTNTNFRSTAVSPPSESFSVFVESTSAPISSRSSILPISRSSLPSTSSPTTLNSLHTSTTLSAFRRENQRPSEKFAGAIIRQSSVPTPPAVIEKFQVFQDPQETVHSSPPIATLERANSTLSMLSVSVGDSSETTSVKQRRFPVLDPTQKKKRRKDRDVQSKILEVPEFLETRFMQRRHLYFQSKDTKGDIEYIPIPQEHDHSISIEEFRATKCGYIEKEKQKSRKGKEKAKEGEERDLYQEADGLSRYYKKELQEGITAPEYTTETLAAMESIGSLFKPEAHYTKEEEDLTWTNPYQRFKPVYRPPVNENE</sequence>